<proteinExistence type="predicted"/>
<dbReference type="AlphaFoldDB" id="A0A0P7ULU4"/>
<dbReference type="GO" id="GO:0005634">
    <property type="term" value="C:nucleus"/>
    <property type="evidence" value="ECO:0007669"/>
    <property type="project" value="TreeGrafter"/>
</dbReference>
<dbReference type="Proteomes" id="UP000034805">
    <property type="component" value="Unassembled WGS sequence"/>
</dbReference>
<protein>
    <submittedName>
        <fullName evidence="3">Uncharacterized protein</fullName>
    </submittedName>
</protein>
<gene>
    <name evidence="3" type="ORF">Z043_111583</name>
</gene>
<evidence type="ECO:0000313" key="3">
    <source>
        <dbReference type="EMBL" id="KPP69651.1"/>
    </source>
</evidence>
<keyword evidence="1 2" id="KW-0175">Coiled coil</keyword>
<accession>A0A0P7ULU4</accession>
<evidence type="ECO:0000313" key="4">
    <source>
        <dbReference type="Proteomes" id="UP000034805"/>
    </source>
</evidence>
<evidence type="ECO:0000256" key="2">
    <source>
        <dbReference type="SAM" id="Coils"/>
    </source>
</evidence>
<feature type="coiled-coil region" evidence="2">
    <location>
        <begin position="20"/>
        <end position="103"/>
    </location>
</feature>
<reference evidence="3 4" key="1">
    <citation type="submission" date="2015-08" db="EMBL/GenBank/DDBJ databases">
        <title>The genome of the Asian arowana (Scleropages formosus).</title>
        <authorList>
            <person name="Tan M.H."/>
            <person name="Gan H.M."/>
            <person name="Croft L.J."/>
            <person name="Austin C.M."/>
        </authorList>
    </citation>
    <scope>NUCLEOTIDE SEQUENCE [LARGE SCALE GENOMIC DNA]</scope>
    <source>
        <strain evidence="3">Aro1</strain>
    </source>
</reference>
<name>A0A0P7ULU4_SCLFO</name>
<dbReference type="GO" id="GO:0000977">
    <property type="term" value="F:RNA polymerase II transcription regulatory region sequence-specific DNA binding"/>
    <property type="evidence" value="ECO:0007669"/>
    <property type="project" value="TreeGrafter"/>
</dbReference>
<dbReference type="GO" id="GO:0000981">
    <property type="term" value="F:DNA-binding transcription factor activity, RNA polymerase II-specific"/>
    <property type="evidence" value="ECO:0007669"/>
    <property type="project" value="TreeGrafter"/>
</dbReference>
<comment type="caution">
    <text evidence="3">The sequence shown here is derived from an EMBL/GenBank/DDBJ whole genome shotgun (WGS) entry which is preliminary data.</text>
</comment>
<dbReference type="PANTHER" id="PTHR14043:SF4">
    <property type="entry name" value="HOMEOBOX PROTEIN CUT-LIKE 1"/>
    <property type="match status" value="1"/>
</dbReference>
<dbReference type="EMBL" id="JARO02003862">
    <property type="protein sequence ID" value="KPP69651.1"/>
    <property type="molecule type" value="Genomic_DNA"/>
</dbReference>
<dbReference type="PANTHER" id="PTHR14043">
    <property type="entry name" value="CCAAT DISPLACEMENT PROTEIN-RELATED"/>
    <property type="match status" value="1"/>
</dbReference>
<evidence type="ECO:0000256" key="1">
    <source>
        <dbReference type="ARBA" id="ARBA00023054"/>
    </source>
</evidence>
<organism evidence="3 4">
    <name type="scientific">Scleropages formosus</name>
    <name type="common">Asian bonytongue</name>
    <name type="synonym">Osteoglossum formosum</name>
    <dbReference type="NCBI Taxonomy" id="113540"/>
    <lineage>
        <taxon>Eukaryota</taxon>
        <taxon>Metazoa</taxon>
        <taxon>Chordata</taxon>
        <taxon>Craniata</taxon>
        <taxon>Vertebrata</taxon>
        <taxon>Euteleostomi</taxon>
        <taxon>Actinopterygii</taxon>
        <taxon>Neopterygii</taxon>
        <taxon>Teleostei</taxon>
        <taxon>Osteoglossocephala</taxon>
        <taxon>Osteoglossomorpha</taxon>
        <taxon>Osteoglossiformes</taxon>
        <taxon>Osteoglossidae</taxon>
        <taxon>Scleropages</taxon>
    </lineage>
</organism>
<sequence length="194" mass="21534">MYSSVLPYTMVHSKLTCVYVPILGQRAEAAEREAETLREQLTSANKSLQLATQIQKAPDMEQALEVLSRSSLEVELSAKEREVVQLAEDVRRLQTSLSKLRENSASQISQLEQQLSSKASTLKVRGLRRAVPVAGIAPPLPRRPRAGFIGQKLYRVLHGDPAALLGVVMEKDDHMYSGRGERTVPYCVPFDSCD</sequence>